<accession>A0A5A9W2V1</accession>
<evidence type="ECO:0000313" key="1">
    <source>
        <dbReference type="EMBL" id="KAA0875017.1"/>
    </source>
</evidence>
<dbReference type="OrthoDB" id="6194274at2"/>
<dbReference type="InterPro" id="IPR053841">
    <property type="entry name" value="MksE"/>
</dbReference>
<name>A0A5A9W2V1_9GAMM</name>
<dbReference type="Proteomes" id="UP000325302">
    <property type="component" value="Unassembled WGS sequence"/>
</dbReference>
<reference evidence="1 2" key="1">
    <citation type="submission" date="2019-03" db="EMBL/GenBank/DDBJ databases">
        <title>Nitrincola sp. nov. isolated from an Indian soda lake.</title>
        <authorList>
            <person name="Joshi A."/>
            <person name="Thite S.V."/>
            <person name="Joseph N."/>
            <person name="Dhotre D."/>
            <person name="Moorthy M."/>
            <person name="Shouche Y.S."/>
        </authorList>
    </citation>
    <scope>NUCLEOTIDE SEQUENCE [LARGE SCALE GENOMIC DNA]</scope>
    <source>
        <strain evidence="1 2">MEB193</strain>
    </source>
</reference>
<proteinExistence type="predicted"/>
<dbReference type="EMBL" id="SMRS01000004">
    <property type="protein sequence ID" value="KAA0875017.1"/>
    <property type="molecule type" value="Genomic_DNA"/>
</dbReference>
<protein>
    <submittedName>
        <fullName evidence="1">Uncharacterized protein</fullName>
    </submittedName>
</protein>
<gene>
    <name evidence="1" type="ORF">E1H14_06250</name>
</gene>
<dbReference type="AlphaFoldDB" id="A0A5A9W2V1"/>
<organism evidence="1 2">
    <name type="scientific">Nitrincola tapanii</name>
    <dbReference type="NCBI Taxonomy" id="1708751"/>
    <lineage>
        <taxon>Bacteria</taxon>
        <taxon>Pseudomonadati</taxon>
        <taxon>Pseudomonadota</taxon>
        <taxon>Gammaproteobacteria</taxon>
        <taxon>Oceanospirillales</taxon>
        <taxon>Oceanospirillaceae</taxon>
        <taxon>Nitrincola</taxon>
    </lineage>
</organism>
<keyword evidence="2" id="KW-1185">Reference proteome</keyword>
<evidence type="ECO:0000313" key="2">
    <source>
        <dbReference type="Proteomes" id="UP000325302"/>
    </source>
</evidence>
<dbReference type="RefSeq" id="WP_149390597.1">
    <property type="nucleotide sequence ID" value="NZ_SMRS01000004.1"/>
</dbReference>
<comment type="caution">
    <text evidence="1">The sequence shown here is derived from an EMBL/GenBank/DDBJ whole genome shotgun (WGS) entry which is preliminary data.</text>
</comment>
<dbReference type="Pfam" id="PF21980">
    <property type="entry name" value="MksE"/>
    <property type="match status" value="1"/>
</dbReference>
<sequence length="181" mass="20111">MQVDQQKSRKLYEALINGQAVNEHVFKDSSLVPNPLYEELFSNLDRYYRDLYSNIGFELVMREGFAYIRSHNADESQNDAVRKVQGLLLVLGRGVTELGYQFELLTDPNAGVSLEILEQISQGDDKQEILAACDLKGGLAPNIDKILGKRGIAFQNAKGNWVLSNAGSAFFSELFSGVTDS</sequence>